<name>A0ABQ9YQM6_9CRUS</name>
<proteinExistence type="predicted"/>
<organism evidence="3 4">
    <name type="scientific">Daphnia magna</name>
    <dbReference type="NCBI Taxonomy" id="35525"/>
    <lineage>
        <taxon>Eukaryota</taxon>
        <taxon>Metazoa</taxon>
        <taxon>Ecdysozoa</taxon>
        <taxon>Arthropoda</taxon>
        <taxon>Crustacea</taxon>
        <taxon>Branchiopoda</taxon>
        <taxon>Diplostraca</taxon>
        <taxon>Cladocera</taxon>
        <taxon>Anomopoda</taxon>
        <taxon>Daphniidae</taxon>
        <taxon>Daphnia</taxon>
    </lineage>
</organism>
<feature type="transmembrane region" description="Helical" evidence="2">
    <location>
        <begin position="40"/>
        <end position="62"/>
    </location>
</feature>
<evidence type="ECO:0008006" key="5">
    <source>
        <dbReference type="Google" id="ProtNLM"/>
    </source>
</evidence>
<dbReference type="Proteomes" id="UP001234178">
    <property type="component" value="Unassembled WGS sequence"/>
</dbReference>
<gene>
    <name evidence="3" type="ORF">OUZ56_004654</name>
</gene>
<evidence type="ECO:0000313" key="4">
    <source>
        <dbReference type="Proteomes" id="UP001234178"/>
    </source>
</evidence>
<keyword evidence="4" id="KW-1185">Reference proteome</keyword>
<feature type="transmembrane region" description="Helical" evidence="2">
    <location>
        <begin position="12"/>
        <end position="28"/>
    </location>
</feature>
<sequence>MYYIRCVCVFPLSRSFSFNTLLLLLLRARWGLAHNIYTSLCFWLTAFLCVCVCVCVCVRVAISYYLFLFFFFSHSVCVCARILSWIFFIFTERSCANRIQQQQHFFPSFASGKRRLLSCHSFFILSLFYFLYPLLVPNLSREIREPHTQWEQSLEGQQKNSCNRSIYRWSYYRAHPSPQRKDEKGGRKTKKKKKK</sequence>
<keyword evidence="2" id="KW-1133">Transmembrane helix</keyword>
<feature type="transmembrane region" description="Helical" evidence="2">
    <location>
        <begin position="116"/>
        <end position="135"/>
    </location>
</feature>
<keyword evidence="2" id="KW-0472">Membrane</keyword>
<keyword evidence="2" id="KW-0812">Transmembrane</keyword>
<comment type="caution">
    <text evidence="3">The sequence shown here is derived from an EMBL/GenBank/DDBJ whole genome shotgun (WGS) entry which is preliminary data.</text>
</comment>
<reference evidence="3 4" key="1">
    <citation type="journal article" date="2023" name="Nucleic Acids Res.">
        <title>The hologenome of Daphnia magna reveals possible DNA methylation and microbiome-mediated evolution of the host genome.</title>
        <authorList>
            <person name="Chaturvedi A."/>
            <person name="Li X."/>
            <person name="Dhandapani V."/>
            <person name="Marshall H."/>
            <person name="Kissane S."/>
            <person name="Cuenca-Cambronero M."/>
            <person name="Asole G."/>
            <person name="Calvet F."/>
            <person name="Ruiz-Romero M."/>
            <person name="Marangio P."/>
            <person name="Guigo R."/>
            <person name="Rago D."/>
            <person name="Mirbahai L."/>
            <person name="Eastwood N."/>
            <person name="Colbourne J.K."/>
            <person name="Zhou J."/>
            <person name="Mallon E."/>
            <person name="Orsini L."/>
        </authorList>
    </citation>
    <scope>NUCLEOTIDE SEQUENCE [LARGE SCALE GENOMIC DNA]</scope>
    <source>
        <strain evidence="3">LRV0_1</strain>
    </source>
</reference>
<dbReference type="EMBL" id="JAOYFB010000001">
    <property type="protein sequence ID" value="KAK4002859.1"/>
    <property type="molecule type" value="Genomic_DNA"/>
</dbReference>
<evidence type="ECO:0000256" key="2">
    <source>
        <dbReference type="SAM" id="Phobius"/>
    </source>
</evidence>
<accession>A0ABQ9YQM6</accession>
<feature type="transmembrane region" description="Helical" evidence="2">
    <location>
        <begin position="68"/>
        <end position="90"/>
    </location>
</feature>
<feature type="region of interest" description="Disordered" evidence="1">
    <location>
        <begin position="175"/>
        <end position="195"/>
    </location>
</feature>
<protein>
    <recommendedName>
        <fullName evidence="5">T. brucei spp.-specific protein</fullName>
    </recommendedName>
</protein>
<evidence type="ECO:0000256" key="1">
    <source>
        <dbReference type="SAM" id="MobiDB-lite"/>
    </source>
</evidence>
<evidence type="ECO:0000313" key="3">
    <source>
        <dbReference type="EMBL" id="KAK4002859.1"/>
    </source>
</evidence>